<dbReference type="InterPro" id="IPR036388">
    <property type="entry name" value="WH-like_DNA-bd_sf"/>
</dbReference>
<dbReference type="EMBL" id="FOJW01000005">
    <property type="protein sequence ID" value="SFB01641.1"/>
    <property type="molecule type" value="Genomic_DNA"/>
</dbReference>
<gene>
    <name evidence="7" type="ORF">SAMN04488072_105154</name>
</gene>
<keyword evidence="2" id="KW-0805">Transcription regulation</keyword>
<accession>A0A1I0XKX1</accession>
<evidence type="ECO:0000313" key="7">
    <source>
        <dbReference type="EMBL" id="SFB01641.1"/>
    </source>
</evidence>
<evidence type="ECO:0000313" key="8">
    <source>
        <dbReference type="Proteomes" id="UP000198642"/>
    </source>
</evidence>
<sequence length="207" mass="24681">MLTGHYGGINVEKNKITFEEIFKQNERRIHYHIHRLNIRDPHQEFYQEGLVAMWNAYENYKPDKGPMATYFNYMIRNRLIDLIRKQNKEDEKTAHYAYEYRVAFDDGNYYRNGGLPYPMVKQEDDTDADGCYSAFWQEVRGQLSDNQWKWVRHHLIEDMPIREIAEQEGVTIEAVKSWGKGARRTLRVLALSDIRLSEDVRKGLLFI</sequence>
<dbReference type="SUPFAM" id="SSF88946">
    <property type="entry name" value="Sigma2 domain of RNA polymerase sigma factors"/>
    <property type="match status" value="1"/>
</dbReference>
<dbReference type="GO" id="GO:0003677">
    <property type="term" value="F:DNA binding"/>
    <property type="evidence" value="ECO:0007669"/>
    <property type="project" value="UniProtKB-KW"/>
</dbReference>
<dbReference type="AlphaFoldDB" id="A0A1I0XKX1"/>
<dbReference type="Gene3D" id="1.10.1740.10">
    <property type="match status" value="1"/>
</dbReference>
<comment type="similarity">
    <text evidence="1">Belongs to the sigma-70 factor family. ECF subfamily.</text>
</comment>
<dbReference type="InterPro" id="IPR013324">
    <property type="entry name" value="RNA_pol_sigma_r3/r4-like"/>
</dbReference>
<dbReference type="PANTHER" id="PTHR43133">
    <property type="entry name" value="RNA POLYMERASE ECF-TYPE SIGMA FACTO"/>
    <property type="match status" value="1"/>
</dbReference>
<dbReference type="STRING" id="237679.SAMN04488072_105154"/>
<evidence type="ECO:0000256" key="4">
    <source>
        <dbReference type="ARBA" id="ARBA00023125"/>
    </source>
</evidence>
<proteinExistence type="inferred from homology"/>
<dbReference type="Pfam" id="PF04542">
    <property type="entry name" value="Sigma70_r2"/>
    <property type="match status" value="1"/>
</dbReference>
<dbReference type="Proteomes" id="UP000198642">
    <property type="component" value="Unassembled WGS sequence"/>
</dbReference>
<dbReference type="GO" id="GO:0016987">
    <property type="term" value="F:sigma factor activity"/>
    <property type="evidence" value="ECO:0007669"/>
    <property type="project" value="UniProtKB-KW"/>
</dbReference>
<dbReference type="Gene3D" id="1.10.10.10">
    <property type="entry name" value="Winged helix-like DNA-binding domain superfamily/Winged helix DNA-binding domain"/>
    <property type="match status" value="1"/>
</dbReference>
<dbReference type="InterPro" id="IPR014284">
    <property type="entry name" value="RNA_pol_sigma-70_dom"/>
</dbReference>
<dbReference type="PANTHER" id="PTHR43133:SF8">
    <property type="entry name" value="RNA POLYMERASE SIGMA FACTOR HI_1459-RELATED"/>
    <property type="match status" value="1"/>
</dbReference>
<evidence type="ECO:0000256" key="2">
    <source>
        <dbReference type="ARBA" id="ARBA00023015"/>
    </source>
</evidence>
<organism evidence="7 8">
    <name type="scientific">Lentibacillus halodurans</name>
    <dbReference type="NCBI Taxonomy" id="237679"/>
    <lineage>
        <taxon>Bacteria</taxon>
        <taxon>Bacillati</taxon>
        <taxon>Bacillota</taxon>
        <taxon>Bacilli</taxon>
        <taxon>Bacillales</taxon>
        <taxon>Bacillaceae</taxon>
        <taxon>Lentibacillus</taxon>
    </lineage>
</organism>
<dbReference type="InterPro" id="IPR007627">
    <property type="entry name" value="RNA_pol_sigma70_r2"/>
</dbReference>
<dbReference type="NCBIfam" id="TIGR02937">
    <property type="entry name" value="sigma70-ECF"/>
    <property type="match status" value="1"/>
</dbReference>
<evidence type="ECO:0000256" key="5">
    <source>
        <dbReference type="ARBA" id="ARBA00023163"/>
    </source>
</evidence>
<evidence type="ECO:0000259" key="6">
    <source>
        <dbReference type="Pfam" id="PF04542"/>
    </source>
</evidence>
<dbReference type="InterPro" id="IPR039425">
    <property type="entry name" value="RNA_pol_sigma-70-like"/>
</dbReference>
<evidence type="ECO:0000256" key="3">
    <source>
        <dbReference type="ARBA" id="ARBA00023082"/>
    </source>
</evidence>
<evidence type="ECO:0000256" key="1">
    <source>
        <dbReference type="ARBA" id="ARBA00010641"/>
    </source>
</evidence>
<dbReference type="GO" id="GO:0006352">
    <property type="term" value="P:DNA-templated transcription initiation"/>
    <property type="evidence" value="ECO:0007669"/>
    <property type="project" value="InterPro"/>
</dbReference>
<keyword evidence="8" id="KW-1185">Reference proteome</keyword>
<name>A0A1I0XKX1_9BACI</name>
<dbReference type="InterPro" id="IPR013325">
    <property type="entry name" value="RNA_pol_sigma_r2"/>
</dbReference>
<dbReference type="SUPFAM" id="SSF88659">
    <property type="entry name" value="Sigma3 and sigma4 domains of RNA polymerase sigma factors"/>
    <property type="match status" value="1"/>
</dbReference>
<feature type="domain" description="RNA polymerase sigma-70 region 2" evidence="6">
    <location>
        <begin position="22"/>
        <end position="88"/>
    </location>
</feature>
<keyword evidence="5" id="KW-0804">Transcription</keyword>
<keyword evidence="4" id="KW-0238">DNA-binding</keyword>
<protein>
    <submittedName>
        <fullName evidence="7">RNA polymerase sigma factor, sigma-70 family</fullName>
    </submittedName>
</protein>
<keyword evidence="3" id="KW-0731">Sigma factor</keyword>
<reference evidence="7 8" key="1">
    <citation type="submission" date="2016-10" db="EMBL/GenBank/DDBJ databases">
        <authorList>
            <person name="de Groot N.N."/>
        </authorList>
    </citation>
    <scope>NUCLEOTIDE SEQUENCE [LARGE SCALE GENOMIC DNA]</scope>
    <source>
        <strain evidence="7 8">CGMCC 1.3702</strain>
    </source>
</reference>